<keyword evidence="2" id="KW-1133">Transmembrane helix</keyword>
<dbReference type="PANTHER" id="PTHR12338">
    <property type="entry name" value="AUTOTRANSPORTER"/>
    <property type="match status" value="1"/>
</dbReference>
<feature type="domain" description="Filamentous haemagglutinin FhaB/tRNA nuclease CdiA-like TPS" evidence="3">
    <location>
        <begin position="55"/>
        <end position="168"/>
    </location>
</feature>
<evidence type="ECO:0000259" key="3">
    <source>
        <dbReference type="SMART" id="SM00912"/>
    </source>
</evidence>
<keyword evidence="5" id="KW-1185">Reference proteome</keyword>
<evidence type="ECO:0000256" key="2">
    <source>
        <dbReference type="SAM" id="Phobius"/>
    </source>
</evidence>
<dbReference type="PANTHER" id="PTHR12338:SF5">
    <property type="entry name" value="ANTIGEN 43-RELATED"/>
    <property type="match status" value="1"/>
</dbReference>
<keyword evidence="1" id="KW-0732">Signal</keyword>
<evidence type="ECO:0000256" key="1">
    <source>
        <dbReference type="ARBA" id="ARBA00022729"/>
    </source>
</evidence>
<dbReference type="SUPFAM" id="SSF51126">
    <property type="entry name" value="Pectin lyase-like"/>
    <property type="match status" value="11"/>
</dbReference>
<keyword evidence="2" id="KW-0812">Transmembrane</keyword>
<dbReference type="Pfam" id="PF05860">
    <property type="entry name" value="TPS"/>
    <property type="match status" value="1"/>
</dbReference>
<dbReference type="InterPro" id="IPR012334">
    <property type="entry name" value="Pectin_lyas_fold"/>
</dbReference>
<dbReference type="Pfam" id="PF12951">
    <property type="entry name" value="PATR"/>
    <property type="match status" value="21"/>
</dbReference>
<dbReference type="InterPro" id="IPR050909">
    <property type="entry name" value="Bact_Autotransporter_VF"/>
</dbReference>
<dbReference type="Proteomes" id="UP000672526">
    <property type="component" value="Unassembled WGS sequence"/>
</dbReference>
<dbReference type="EMBL" id="CAJNBK010000002">
    <property type="protein sequence ID" value="CAE6709086.1"/>
    <property type="molecule type" value="Genomic_DNA"/>
</dbReference>
<name>A0ABN7KVW3_9BURK</name>
<dbReference type="Gene3D" id="2.160.20.20">
    <property type="match status" value="6"/>
</dbReference>
<reference evidence="4 5" key="1">
    <citation type="submission" date="2021-02" db="EMBL/GenBank/DDBJ databases">
        <authorList>
            <person name="Vanwijnsberghe S."/>
        </authorList>
    </citation>
    <scope>NUCLEOTIDE SEQUENCE [LARGE SCALE GENOMIC DNA]</scope>
    <source>
        <strain evidence="4 5">LMG 31837</strain>
    </source>
</reference>
<dbReference type="InterPro" id="IPR008638">
    <property type="entry name" value="FhaB/CdiA-like_TPS"/>
</dbReference>
<dbReference type="Pfam" id="PF18886">
    <property type="entry name" value="DUF5649"/>
    <property type="match status" value="2"/>
</dbReference>
<dbReference type="SMART" id="SM00912">
    <property type="entry name" value="Haemagg_act"/>
    <property type="match status" value="1"/>
</dbReference>
<gene>
    <name evidence="4" type="ORF">R69888_01046</name>
</gene>
<dbReference type="Gene3D" id="2.160.20.10">
    <property type="entry name" value="Single-stranded right-handed beta-helix, Pectin lyase-like"/>
    <property type="match status" value="1"/>
</dbReference>
<protein>
    <recommendedName>
        <fullName evidence="3">Filamentous haemagglutinin FhaB/tRNA nuclease CdiA-like TPS domain-containing protein</fullName>
    </recommendedName>
</protein>
<feature type="transmembrane region" description="Helical" evidence="2">
    <location>
        <begin position="33"/>
        <end position="55"/>
    </location>
</feature>
<sequence>MLWTKGPVRCSDHGAEEGRRCARAALAGRCGRVLVFALVLTLAPALLLASASGFAQTLPSGATVVSGNVTVTQPNGQQMTVNQGSNSAIINWRNFSIGSGNSVTFIQPSASSVALNRVVGGSPSSIFGSLTANGKVFLVNPAGVLFAPGASVNTGSFVASTLGISDSDFLAGRYTFQNGGSAGGIVNQGSVTARDGTVVFIAPQIVNAGSVNATAGVVLAAGDRVSMTLDAESPLSVSVDASALKAGIVNSGAIFSGGPVLLSAQARDSALDTVINSSGVIRAASIASNGEDIQLNGGAHGIVSIGGTLDASGAGASGHGGSITVTGDQLTLAGSAKLDASGAVGGGTILVGGAAHGAGPLQNASTTTVAQGAVLDASATNTGNGGQVVVWSNDSTRFSGQIVSRGGTNGGDGGNAEISSKGVFVVDGAVDLSAPHGRRGTLLLDPFDLCIVATDPGTCGTLASGTGTYVAGASDSYVLASTLVGLSSTTNLVLQAANSIIFLTSLALNTTTAPSSQGSISLQAGNAIVMNGSSLSTDGGNISMVAGTGGMSLGNLSSGTGSITLGLTDANGTITQASGSSISGSGGLTLTGGQLELSQANAYSGGTNVTGGTLAFSGSGTAGTSAITVGSGGVLDVQSTLANALTLNGGTLETSTGSGSVSGLVTLNGSNTFSTGNSATLTVSGVIANGAPAGALTVNGTGTVVLTGVNTFSGGTTINGGTLALTGSGTAGTLAISVGSGAALDVQNILSNAVTLTGGTLETTTGTGTVSGPVVLNSSGIFATGSGATLTVSGAVSGGASPNALTVSGPGTVVLNGVNTYIGGTLVSGGTLQGNTQSLQGSITNNASLVFDQASNGTFNGTISGTGAVTKQNTGTLTLNGLQSYGGGTKVTGGVLQGDTASLQGGIVLDNSTGLIFDQASNGTFGGTISGTGAVTKQNTGTLTFDTTQTYGGGTSVTGGILALTGSGTAGAQSGLITIGSGAALDVQNILANAVTLNGGTLETTTGTGTVNGTVVLNNSGIFATGSGATLTVSGAVSGGASPNALTVSGPGTVVLSGVNTYTGGTLVSGGTLQGNAQSLQGSITNNASLVFDQASNGTFGGTISGTGTVTKQNTGTLTFSTTQSYGGGTNVTGGTLVLTGSGAAGAQSGLITIGSGAALDVQNTLANAVTLSGGTLETSTGSGLVNGQVTLNGSNTFSTGTSATLTVSGAVVDGAPAGALTVNGTGTVVLTGVNTFSGGTTINGGTLALTGSGTAGTSAITVGTGAALDVQNTLANAVTLNSGTLETTAGTGTVSGSVVLNNSGIFATGSGATLTVSGVVSGGASPNALTVSGPGTVVLSGVNTYTGGTLVSGGTLQGNTQSLQGGITNNASLVFDQASNGTFNGTISGTGAVTKQNTGTLTFDTTQTYGGGTSVTGGTLTLTGSGVAGTSAITVGSGAALDVQNTLANALTLNGGGTLEATTGSGSVTGLVTLNGSNTFSTGNSATLTVSSVVVDGAPAGALTVNGTGTVALTGVNTFSGGTTINGGTLALTGSGTAGTSAISVGSGAALDVQNILSNAVTLNGGTLETTTGTGTVSGPVVLNNSGIFATGSGATLTVSGAVSGGASPNALTVSGPGTVVLNGVNTYIGGTLVSGGTLQGNAQSLQGSITNNASLVFDQASNGTFNGTISGTGAVTKQNTGTLTLNGPQSYGGGTKVTGGALQGDTASLQGGIVLDNSTGLIFDQASNGTFGGTISGTGTVTKQNTGTLTFDTTQTYGGGTSVTGGTLTLTGSGVAGTSAITVGSGAALDVQNTLANALTLNGGGTLETTTGSGSVNGLVTLNGSNTFSTGNSATLTVSSVIANGAPAGALTVNGTGTVVLTGVNTFSGGTTINGGTLALTGSGTAGTSAITVGGGAALDVQNTLANAVTLNSGTLETTTGSGNVNGPVTLNGSNTFATGSGARLTVNGVVGDGTSQGSLIVSGSGTVVLTGLNTYSSGTTVASGTLQGDAGSLHGDIGLAGATALVFDQAANGTFNGSISGAGAVTKQNAGTLTFNGTQSYGGGTTVTGGALQGNTTSLQGNIALAVGTGLVFDQASNGTFNGAISGGGAVTKQNSGTLTIGTGQTYTGGSSVTGGTLALKNTGTAGATTGALTVDSGAALDVQNTLANAVTLNGGTLETTTGSGIVNGAVTLNGSNSLATGSNAALTINGALGNGTSAGALTINGAGLVTLNGISRFTGGTSVTGGTLQGNTASLNGNIALGGGTHLVFDQASDSTFGGEISGGGAVSKQNAGTLSFDTTQTYTGGTAVTAGTLALKNSGTAGAPAGAITVGSGASLDLQNTLANAVTLAGGTLETTAGNGVANGPITLSSGGSAVSAASSATLTVNGVIRDNGTGQSLTKQGAGLVTLNGVDSYTGGTSITAGTLAVGAGGSLGSGLATVNGGTTLALAGTTLGNNLSLLDGSTLVASGGVNTLSGALNVRGATFDIGSGSTLSAANAFNHFTGAATFTGGGSLNLTADTGGIQLGTTTLANLKLQSDGAVTQSAAATITGTTSIATTGGATITLNEANQFGSALQLSGGPASVNSAGALNFGASNVTSLNASAGGDITQTGALQVSGATTLSTPNGNLILDLANTFGALVTARAASGSLTSAQDLALALSTPGTMNVTAGGALTVSGTAGTLSTTSGGATTFGGTLIGDALTIVAGGLVTTASGVSVTAKSITLASKDNQNIGAARPAEFALDNVGKLSLVSGHDAFFLLPDGQQTRFSIGNKVNCARVNMGPCIGNNVLISAISSVQAGIQAAMVNQMHQEDEFTLKVKYGFAGDLEQVQTYPHEGDLEVRLPAPCQLADHAVAEARDESVRLRAAEICP</sequence>
<dbReference type="InterPro" id="IPR012332">
    <property type="entry name" value="Autotransporter_pectin_lyase_C"/>
</dbReference>
<dbReference type="NCBIfam" id="TIGR01901">
    <property type="entry name" value="adhes_NPXG"/>
    <property type="match status" value="1"/>
</dbReference>
<organism evidence="4 5">
    <name type="scientific">Paraburkholderia haematera</name>
    <dbReference type="NCBI Taxonomy" id="2793077"/>
    <lineage>
        <taxon>Bacteria</taxon>
        <taxon>Pseudomonadati</taxon>
        <taxon>Pseudomonadota</taxon>
        <taxon>Betaproteobacteria</taxon>
        <taxon>Burkholderiales</taxon>
        <taxon>Burkholderiaceae</taxon>
        <taxon>Paraburkholderia</taxon>
    </lineage>
</organism>
<proteinExistence type="predicted"/>
<comment type="caution">
    <text evidence="4">The sequence shown here is derived from an EMBL/GenBank/DDBJ whole genome shotgun (WGS) entry which is preliminary data.</text>
</comment>
<dbReference type="InterPro" id="IPR011050">
    <property type="entry name" value="Pectin_lyase_fold/virulence"/>
</dbReference>
<evidence type="ECO:0000313" key="4">
    <source>
        <dbReference type="EMBL" id="CAE6709086.1"/>
    </source>
</evidence>
<dbReference type="InterPro" id="IPR043709">
    <property type="entry name" value="DUF5649"/>
</dbReference>
<accession>A0ABN7KVW3</accession>
<dbReference type="NCBIfam" id="TIGR02601">
    <property type="entry name" value="autotrns_rpt"/>
    <property type="match status" value="13"/>
</dbReference>
<evidence type="ECO:0000313" key="5">
    <source>
        <dbReference type="Proteomes" id="UP000672526"/>
    </source>
</evidence>
<keyword evidence="2" id="KW-0472">Membrane</keyword>
<dbReference type="InterPro" id="IPR013425">
    <property type="entry name" value="Autotrns_rpt"/>
</dbReference>